<dbReference type="InterPro" id="IPR042221">
    <property type="entry name" value="Leu/Phe-tRNA_Trfase_N"/>
</dbReference>
<keyword evidence="1 4" id="KW-0963">Cytoplasm</keyword>
<comment type="function">
    <text evidence="4">Functions in the N-end rule pathway of protein degradation where it conjugates Leu, Phe and, less efficiently, Met from aminoacyl-tRNAs to the N-termini of proteins containing an N-terminal arginine or lysine.</text>
</comment>
<protein>
    <recommendedName>
        <fullName evidence="4">Leucyl/phenylalanyl-tRNA--protein transferase</fullName>
        <ecNumber evidence="4">2.3.2.6</ecNumber>
    </recommendedName>
    <alternativeName>
        <fullName evidence="4">L/F-transferase</fullName>
    </alternativeName>
    <alternativeName>
        <fullName evidence="4">Leucyltransferase</fullName>
    </alternativeName>
    <alternativeName>
        <fullName evidence="4">Phenyalanyltransferase</fullName>
    </alternativeName>
</protein>
<evidence type="ECO:0000256" key="4">
    <source>
        <dbReference type="HAMAP-Rule" id="MF_00688"/>
    </source>
</evidence>
<evidence type="ECO:0000256" key="1">
    <source>
        <dbReference type="ARBA" id="ARBA00022490"/>
    </source>
</evidence>
<dbReference type="AlphaFoldDB" id="A0A1T0CJX8"/>
<dbReference type="NCBIfam" id="TIGR00667">
    <property type="entry name" value="aat"/>
    <property type="match status" value="1"/>
</dbReference>
<dbReference type="InterPro" id="IPR042203">
    <property type="entry name" value="Leu/Phe-tRNA_Trfase_C"/>
</dbReference>
<accession>A0A1T0CJX8</accession>
<name>A0A1T0CJX8_9GAMM</name>
<gene>
    <name evidence="4" type="primary">aat</name>
    <name evidence="5" type="ORF">B0682_00010</name>
</gene>
<keyword evidence="3 4" id="KW-0012">Acyltransferase</keyword>
<dbReference type="PANTHER" id="PTHR30098:SF2">
    <property type="entry name" value="LEUCYL_PHENYLALANYL-TRNA--PROTEIN TRANSFERASE"/>
    <property type="match status" value="1"/>
</dbReference>
<proteinExistence type="inferred from homology"/>
<evidence type="ECO:0000256" key="3">
    <source>
        <dbReference type="ARBA" id="ARBA00023315"/>
    </source>
</evidence>
<dbReference type="GO" id="GO:0008914">
    <property type="term" value="F:leucyl-tRNA--protein transferase activity"/>
    <property type="evidence" value="ECO:0007669"/>
    <property type="project" value="UniProtKB-UniRule"/>
</dbReference>
<dbReference type="SUPFAM" id="SSF55729">
    <property type="entry name" value="Acyl-CoA N-acyltransferases (Nat)"/>
    <property type="match status" value="1"/>
</dbReference>
<evidence type="ECO:0000313" key="5">
    <source>
        <dbReference type="EMBL" id="OOS22662.1"/>
    </source>
</evidence>
<dbReference type="Gene3D" id="3.30.70.3550">
    <property type="entry name" value="Leucyl/phenylalanyl-tRNA-protein transferase, N-terminal domain"/>
    <property type="match status" value="1"/>
</dbReference>
<dbReference type="GO" id="GO:0005737">
    <property type="term" value="C:cytoplasm"/>
    <property type="evidence" value="ECO:0007669"/>
    <property type="project" value="UniProtKB-SubCell"/>
</dbReference>
<sequence>MNHQHINHSCQYDFPNPLHCDDNHGLVAIGADLSPQTLRYAYAHGLFPWFNDGDPIMWWSPNPRCVIYPHTYQPSKSLSRKLKKSDWQITINSDFLSVIQGCGDARVCTDGTWITEEMITAYHQLHHLGDAVSVEVWDDDNLIGGLYGIKLGQAFFGESMFHRVTDASKVAFFALMTLCRLSNFAWVDCQLPNEHLLILGASVISRDAFLTSLPKQVYQPSCDWSTLYQHKIAVKALFLAEPIVNQHHHLRLI</sequence>
<dbReference type="HAMAP" id="MF_00688">
    <property type="entry name" value="Leu_Phe_trans"/>
    <property type="match status" value="1"/>
</dbReference>
<dbReference type="RefSeq" id="WP_078306065.1">
    <property type="nucleotide sequence ID" value="NZ_CP147511.1"/>
</dbReference>
<comment type="caution">
    <text evidence="5">The sequence shown here is derived from an EMBL/GenBank/DDBJ whole genome shotgun (WGS) entry which is preliminary data.</text>
</comment>
<dbReference type="PANTHER" id="PTHR30098">
    <property type="entry name" value="LEUCYL/PHENYLALANYL-TRNA--PROTEIN TRANSFERASE"/>
    <property type="match status" value="1"/>
</dbReference>
<evidence type="ECO:0000256" key="2">
    <source>
        <dbReference type="ARBA" id="ARBA00022679"/>
    </source>
</evidence>
<dbReference type="EMBL" id="MUYT01000001">
    <property type="protein sequence ID" value="OOS22662.1"/>
    <property type="molecule type" value="Genomic_DNA"/>
</dbReference>
<keyword evidence="6" id="KW-1185">Reference proteome</keyword>
<dbReference type="STRING" id="90241.B0682_00010"/>
<dbReference type="EC" id="2.3.2.6" evidence="4"/>
<dbReference type="Proteomes" id="UP000191094">
    <property type="component" value="Unassembled WGS sequence"/>
</dbReference>
<dbReference type="OrthoDB" id="9790282at2"/>
<comment type="catalytic activity">
    <reaction evidence="4">
        <text>N-terminal L-lysyl-[protein] + L-leucyl-tRNA(Leu) = N-terminal L-leucyl-L-lysyl-[protein] + tRNA(Leu) + H(+)</text>
        <dbReference type="Rhea" id="RHEA:12340"/>
        <dbReference type="Rhea" id="RHEA-COMP:9613"/>
        <dbReference type="Rhea" id="RHEA-COMP:9622"/>
        <dbReference type="Rhea" id="RHEA-COMP:12670"/>
        <dbReference type="Rhea" id="RHEA-COMP:12671"/>
        <dbReference type="ChEBI" id="CHEBI:15378"/>
        <dbReference type="ChEBI" id="CHEBI:65249"/>
        <dbReference type="ChEBI" id="CHEBI:78442"/>
        <dbReference type="ChEBI" id="CHEBI:78494"/>
        <dbReference type="ChEBI" id="CHEBI:133043"/>
        <dbReference type="EC" id="2.3.2.6"/>
    </reaction>
</comment>
<comment type="catalytic activity">
    <reaction evidence="4">
        <text>N-terminal L-arginyl-[protein] + L-leucyl-tRNA(Leu) = N-terminal L-leucyl-L-arginyl-[protein] + tRNA(Leu) + H(+)</text>
        <dbReference type="Rhea" id="RHEA:50416"/>
        <dbReference type="Rhea" id="RHEA-COMP:9613"/>
        <dbReference type="Rhea" id="RHEA-COMP:9622"/>
        <dbReference type="Rhea" id="RHEA-COMP:12672"/>
        <dbReference type="Rhea" id="RHEA-COMP:12673"/>
        <dbReference type="ChEBI" id="CHEBI:15378"/>
        <dbReference type="ChEBI" id="CHEBI:64719"/>
        <dbReference type="ChEBI" id="CHEBI:78442"/>
        <dbReference type="ChEBI" id="CHEBI:78494"/>
        <dbReference type="ChEBI" id="CHEBI:133044"/>
        <dbReference type="EC" id="2.3.2.6"/>
    </reaction>
</comment>
<keyword evidence="2 4" id="KW-0808">Transferase</keyword>
<comment type="similarity">
    <text evidence="4">Belongs to the L/F-transferase family.</text>
</comment>
<dbReference type="InterPro" id="IPR004616">
    <property type="entry name" value="Leu/Phe-tRNA_Trfase"/>
</dbReference>
<dbReference type="Gene3D" id="3.40.630.70">
    <property type="entry name" value="Leucyl/phenylalanyl-tRNA-protein transferase, C-terminal domain"/>
    <property type="match status" value="1"/>
</dbReference>
<comment type="catalytic activity">
    <reaction evidence="4">
        <text>L-phenylalanyl-tRNA(Phe) + an N-terminal L-alpha-aminoacyl-[protein] = an N-terminal L-phenylalanyl-L-alpha-aminoacyl-[protein] + tRNA(Phe)</text>
        <dbReference type="Rhea" id="RHEA:43632"/>
        <dbReference type="Rhea" id="RHEA-COMP:9668"/>
        <dbReference type="Rhea" id="RHEA-COMP:9699"/>
        <dbReference type="Rhea" id="RHEA-COMP:10636"/>
        <dbReference type="Rhea" id="RHEA-COMP:10637"/>
        <dbReference type="ChEBI" id="CHEBI:78442"/>
        <dbReference type="ChEBI" id="CHEBI:78531"/>
        <dbReference type="ChEBI" id="CHEBI:78597"/>
        <dbReference type="ChEBI" id="CHEBI:83561"/>
        <dbReference type="EC" id="2.3.2.6"/>
    </reaction>
</comment>
<dbReference type="GO" id="GO:0030163">
    <property type="term" value="P:protein catabolic process"/>
    <property type="evidence" value="ECO:0007669"/>
    <property type="project" value="UniProtKB-UniRule"/>
</dbReference>
<evidence type="ECO:0000313" key="6">
    <source>
        <dbReference type="Proteomes" id="UP000191094"/>
    </source>
</evidence>
<dbReference type="Pfam" id="PF03588">
    <property type="entry name" value="Leu_Phe_trans"/>
    <property type="match status" value="1"/>
</dbReference>
<organism evidence="5 6">
    <name type="scientific">Lwoffella lincolnii</name>
    <dbReference type="NCBI Taxonomy" id="90241"/>
    <lineage>
        <taxon>Bacteria</taxon>
        <taxon>Pseudomonadati</taxon>
        <taxon>Pseudomonadota</taxon>
        <taxon>Gammaproteobacteria</taxon>
        <taxon>Moraxellales</taxon>
        <taxon>Moraxellaceae</taxon>
        <taxon>Lwoffella</taxon>
    </lineage>
</organism>
<comment type="subcellular location">
    <subcellularLocation>
        <location evidence="4">Cytoplasm</location>
    </subcellularLocation>
</comment>
<reference evidence="5 6" key="1">
    <citation type="submission" date="2017-02" db="EMBL/GenBank/DDBJ databases">
        <title>Draft genome sequence of Moraxella lincolnii CCUG 9405T type strain.</title>
        <authorList>
            <person name="Salva-Serra F."/>
            <person name="Engstrom-Jakobsson H."/>
            <person name="Thorell K."/>
            <person name="Jaen-Luchoro D."/>
            <person name="Gonzales-Siles L."/>
            <person name="Karlsson R."/>
            <person name="Yazdan S."/>
            <person name="Boulund F."/>
            <person name="Johnning A."/>
            <person name="Engstrand L."/>
            <person name="Kristiansson E."/>
            <person name="Moore E."/>
        </authorList>
    </citation>
    <scope>NUCLEOTIDE SEQUENCE [LARGE SCALE GENOMIC DNA]</scope>
    <source>
        <strain evidence="5 6">CCUG 9405</strain>
    </source>
</reference>
<dbReference type="InterPro" id="IPR016181">
    <property type="entry name" value="Acyl_CoA_acyltransferase"/>
</dbReference>